<gene>
    <name evidence="2" type="ORF">FE374_14700</name>
</gene>
<sequence length="110" mass="10605">MTASATLAVSASLGASGAYWIAAVIHAFTTLAITGVVVLSVMQAVPPASVGETSGLVGLCQFAGFAAGPPVMGALSAGYGLRAGWVFVGACSAMSVALALLGAPPKAAPR</sequence>
<dbReference type="Proteomes" id="UP000314616">
    <property type="component" value="Chromosome"/>
</dbReference>
<keyword evidence="1" id="KW-0472">Membrane</keyword>
<dbReference type="OrthoDB" id="7030876at2"/>
<proteinExistence type="predicted"/>
<evidence type="ECO:0000313" key="2">
    <source>
        <dbReference type="EMBL" id="QDC25692.1"/>
    </source>
</evidence>
<dbReference type="KEGG" id="gyu:FE374_14700"/>
<keyword evidence="1" id="KW-1133">Transmembrane helix</keyword>
<dbReference type="InterPro" id="IPR036259">
    <property type="entry name" value="MFS_trans_sf"/>
</dbReference>
<protein>
    <submittedName>
        <fullName evidence="2">MFS transporter</fullName>
    </submittedName>
</protein>
<keyword evidence="1" id="KW-0812">Transmembrane</keyword>
<dbReference type="SUPFAM" id="SSF103473">
    <property type="entry name" value="MFS general substrate transporter"/>
    <property type="match status" value="1"/>
</dbReference>
<accession>A0A5B8C950</accession>
<reference evidence="2 3" key="1">
    <citation type="submission" date="2019-05" db="EMBL/GenBank/DDBJ databases">
        <title>Georgenia *** sp. nov., and Georgenia *** sp. nov., isolated from the intestinal contents of plateau pika (Ochotona curzoniae) in the Qinghai-Tibet plateau of China.</title>
        <authorList>
            <person name="Tian Z."/>
        </authorList>
    </citation>
    <scope>NUCLEOTIDE SEQUENCE [LARGE SCALE GENOMIC DNA]</scope>
    <source>
        <strain evidence="2 3">Z443</strain>
    </source>
</reference>
<feature type="transmembrane region" description="Helical" evidence="1">
    <location>
        <begin position="56"/>
        <end position="77"/>
    </location>
</feature>
<evidence type="ECO:0000313" key="3">
    <source>
        <dbReference type="Proteomes" id="UP000314616"/>
    </source>
</evidence>
<evidence type="ECO:0000256" key="1">
    <source>
        <dbReference type="SAM" id="Phobius"/>
    </source>
</evidence>
<feature type="transmembrane region" description="Helical" evidence="1">
    <location>
        <begin position="24"/>
        <end position="44"/>
    </location>
</feature>
<name>A0A5B8C950_9MICO</name>
<feature type="transmembrane region" description="Helical" evidence="1">
    <location>
        <begin position="83"/>
        <end position="103"/>
    </location>
</feature>
<dbReference type="AlphaFoldDB" id="A0A5B8C950"/>
<dbReference type="EMBL" id="CP040915">
    <property type="protein sequence ID" value="QDC25692.1"/>
    <property type="molecule type" value="Genomic_DNA"/>
</dbReference>
<organism evidence="2 3">
    <name type="scientific">Georgenia yuyongxinii</name>
    <dbReference type="NCBI Taxonomy" id="2589797"/>
    <lineage>
        <taxon>Bacteria</taxon>
        <taxon>Bacillati</taxon>
        <taxon>Actinomycetota</taxon>
        <taxon>Actinomycetes</taxon>
        <taxon>Micrococcales</taxon>
        <taxon>Bogoriellaceae</taxon>
        <taxon>Georgenia</taxon>
    </lineage>
</organism>